<evidence type="ECO:0000256" key="2">
    <source>
        <dbReference type="ARBA" id="ARBA00022737"/>
    </source>
</evidence>
<dbReference type="Proteomes" id="UP000887540">
    <property type="component" value="Unplaced"/>
</dbReference>
<dbReference type="InterPro" id="IPR052125">
    <property type="entry name" value="KLHDC10"/>
</dbReference>
<keyword evidence="1" id="KW-0880">Kelch repeat</keyword>
<dbReference type="SUPFAM" id="SSF50965">
    <property type="entry name" value="Galactose oxidase, central domain"/>
    <property type="match status" value="1"/>
</dbReference>
<dbReference type="InterPro" id="IPR011043">
    <property type="entry name" value="Gal_Oxase/kelch_b-propeller"/>
</dbReference>
<protein>
    <submittedName>
        <fullName evidence="4">Uncharacterized protein</fullName>
    </submittedName>
</protein>
<dbReference type="Gene3D" id="2.120.10.80">
    <property type="entry name" value="Kelch-type beta propeller"/>
    <property type="match status" value="1"/>
</dbReference>
<evidence type="ECO:0000313" key="4">
    <source>
        <dbReference type="WBParaSite" id="ACRNAN_scaffold10022.g28013.t1"/>
    </source>
</evidence>
<reference evidence="4" key="1">
    <citation type="submission" date="2022-11" db="UniProtKB">
        <authorList>
            <consortium name="WormBaseParasite"/>
        </authorList>
    </citation>
    <scope>IDENTIFICATION</scope>
</reference>
<dbReference type="InterPro" id="IPR015915">
    <property type="entry name" value="Kelch-typ_b-propeller"/>
</dbReference>
<proteinExistence type="predicted"/>
<dbReference type="WBParaSite" id="ACRNAN_scaffold10022.g28013.t1">
    <property type="protein sequence ID" value="ACRNAN_scaffold10022.g28013.t1"/>
    <property type="gene ID" value="ACRNAN_scaffold10022.g28013"/>
</dbReference>
<sequence>TSEGPVLSDEVWKLDLPTMTWSKCSTRLKMPHFFHASDITPDGCLYIFGGRIDKSMYPSNKLQRAWMRPPKLQYLAMFSPLKSNPYLENGQNEEIYYTETIRFMKNAVNC</sequence>
<evidence type="ECO:0000313" key="3">
    <source>
        <dbReference type="Proteomes" id="UP000887540"/>
    </source>
</evidence>
<evidence type="ECO:0000256" key="1">
    <source>
        <dbReference type="ARBA" id="ARBA00022441"/>
    </source>
</evidence>
<accession>A0A914CEF2</accession>
<keyword evidence="3" id="KW-1185">Reference proteome</keyword>
<dbReference type="GO" id="GO:0032874">
    <property type="term" value="P:positive regulation of stress-activated MAPK cascade"/>
    <property type="evidence" value="ECO:0007669"/>
    <property type="project" value="TreeGrafter"/>
</dbReference>
<name>A0A914CEF2_9BILA</name>
<keyword evidence="2" id="KW-0677">Repeat</keyword>
<dbReference type="PANTHER" id="PTHR46428:SF1">
    <property type="entry name" value="KELCH DOMAIN-CONTAINING PROTEIN 10"/>
    <property type="match status" value="1"/>
</dbReference>
<dbReference type="PANTHER" id="PTHR46428">
    <property type="entry name" value="KELCH DOMAIN-CONTAINING PROTEIN 10"/>
    <property type="match status" value="1"/>
</dbReference>
<dbReference type="AlphaFoldDB" id="A0A914CEF2"/>
<organism evidence="3 4">
    <name type="scientific">Acrobeloides nanus</name>
    <dbReference type="NCBI Taxonomy" id="290746"/>
    <lineage>
        <taxon>Eukaryota</taxon>
        <taxon>Metazoa</taxon>
        <taxon>Ecdysozoa</taxon>
        <taxon>Nematoda</taxon>
        <taxon>Chromadorea</taxon>
        <taxon>Rhabditida</taxon>
        <taxon>Tylenchina</taxon>
        <taxon>Cephalobomorpha</taxon>
        <taxon>Cephaloboidea</taxon>
        <taxon>Cephalobidae</taxon>
        <taxon>Acrobeloides</taxon>
    </lineage>
</organism>